<keyword evidence="2" id="KW-1185">Reference proteome</keyword>
<reference evidence="1 2" key="1">
    <citation type="submission" date="2014-01" db="EMBL/GenBank/DDBJ databases">
        <authorList>
            <person name="Dobos K."/>
            <person name="Lenaerts A."/>
            <person name="Ordway D."/>
            <person name="DeGroote M.A."/>
            <person name="Parker T."/>
            <person name="Sizemore C."/>
            <person name="Tallon L.J."/>
            <person name="Sadzewicz L.K."/>
            <person name="Sengamalay N."/>
            <person name="Fraser C.M."/>
            <person name="Hine E."/>
            <person name="Shefchek K.A."/>
            <person name="Das S.P."/>
            <person name="Tettelin H."/>
        </authorList>
    </citation>
    <scope>NUCLEOTIDE SEQUENCE [LARGE SCALE GENOMIC DNA]</scope>
    <source>
        <strain evidence="1 2">Harvey</strain>
    </source>
</reference>
<evidence type="ECO:0000313" key="2">
    <source>
        <dbReference type="Proteomes" id="UP000020681"/>
    </source>
</evidence>
<dbReference type="Proteomes" id="UP000020681">
    <property type="component" value="Unassembled WGS sequence"/>
</dbReference>
<evidence type="ECO:0000313" key="1">
    <source>
        <dbReference type="EMBL" id="EUA93237.1"/>
    </source>
</evidence>
<gene>
    <name evidence="1" type="ORF">I551_0311</name>
</gene>
<comment type="caution">
    <text evidence="1">The sequence shown here is derived from an EMBL/GenBank/DDBJ whole genome shotgun (WGS) entry which is preliminary data.</text>
</comment>
<protein>
    <submittedName>
        <fullName evidence="1">Uncharacterized protein</fullName>
    </submittedName>
</protein>
<proteinExistence type="predicted"/>
<organism evidence="1 2">
    <name type="scientific">Mycobacterium ulcerans str. Harvey</name>
    <dbReference type="NCBI Taxonomy" id="1299332"/>
    <lineage>
        <taxon>Bacteria</taxon>
        <taxon>Bacillati</taxon>
        <taxon>Actinomycetota</taxon>
        <taxon>Actinomycetes</taxon>
        <taxon>Mycobacteriales</taxon>
        <taxon>Mycobacteriaceae</taxon>
        <taxon>Mycobacterium</taxon>
        <taxon>Mycobacterium ulcerans group</taxon>
    </lineage>
</organism>
<sequence length="108" mass="12243">MLENRPDCIYFAAAGHALGTGHTLRKEFTAYVPSRPHLEWQLRRRVLELDNIEIVRGLVIEHRFEPTTQTVSGVLVAPPTTTMVLSHSFWPPTSWSTRQAGVPAYRFG</sequence>
<accession>A0ABP3ASE9</accession>
<name>A0ABP3ASE9_MYCUL</name>
<dbReference type="EMBL" id="JAOL01000064">
    <property type="protein sequence ID" value="EUA93237.1"/>
    <property type="molecule type" value="Genomic_DNA"/>
</dbReference>